<dbReference type="AlphaFoldDB" id="A0A3N2Q127"/>
<protein>
    <submittedName>
        <fullName evidence="2">Uncharacterized protein</fullName>
    </submittedName>
</protein>
<sequence>MQPLHLRASSRVTLSLVTTVPVTVIVCQCLSVPLSLTWPMQGSQPMEPFDGMDGWMDGWMMDDGWEMDGKKEGAPTQRRGPCLLLLPGDIHTLLPFSVFPFLSLFFFFFYLCLCEYMGPLSSILPRLYNVHPSRHPVDEFTVCSPTSPDSTACLSLLLPSLRPSSYYPPLGLSFWVLEPTSSVLE</sequence>
<evidence type="ECO:0000313" key="2">
    <source>
        <dbReference type="EMBL" id="ROT40467.1"/>
    </source>
</evidence>
<evidence type="ECO:0000256" key="1">
    <source>
        <dbReference type="SAM" id="Phobius"/>
    </source>
</evidence>
<name>A0A3N2Q127_SODAK</name>
<evidence type="ECO:0000313" key="3">
    <source>
        <dbReference type="Proteomes" id="UP000272025"/>
    </source>
</evidence>
<dbReference type="Proteomes" id="UP000272025">
    <property type="component" value="Unassembled WGS sequence"/>
</dbReference>
<dbReference type="RefSeq" id="XP_028468273.1">
    <property type="nucleotide sequence ID" value="XM_028615827.1"/>
</dbReference>
<accession>A0A3N2Q127</accession>
<keyword evidence="1" id="KW-1133">Transmembrane helix</keyword>
<feature type="transmembrane region" description="Helical" evidence="1">
    <location>
        <begin position="12"/>
        <end position="36"/>
    </location>
</feature>
<keyword evidence="1" id="KW-0812">Transmembrane</keyword>
<reference evidence="2 3" key="1">
    <citation type="journal article" date="2018" name="Mol. Ecol.">
        <title>The obligate alkalophilic soda-lake fungus Sodiomyces alkalinus has shifted to a protein diet.</title>
        <authorList>
            <person name="Grum-Grzhimaylo A.A."/>
            <person name="Falkoski D.L."/>
            <person name="van den Heuvel J."/>
            <person name="Valero-Jimenez C.A."/>
            <person name="Min B."/>
            <person name="Choi I.G."/>
            <person name="Lipzen A."/>
            <person name="Daum C.G."/>
            <person name="Aanen D.K."/>
            <person name="Tsang A."/>
            <person name="Henrissat B."/>
            <person name="Bilanenko E.N."/>
            <person name="de Vries R.P."/>
            <person name="van Kan J.A.L."/>
            <person name="Grigoriev I.V."/>
            <person name="Debets A.J.M."/>
        </authorList>
    </citation>
    <scope>NUCLEOTIDE SEQUENCE [LARGE SCALE GENOMIC DNA]</scope>
    <source>
        <strain evidence="2 3">F11</strain>
    </source>
</reference>
<dbReference type="GeneID" id="39584304"/>
<proteinExistence type="predicted"/>
<organism evidence="2 3">
    <name type="scientific">Sodiomyces alkalinus (strain CBS 110278 / VKM F-3762 / F11)</name>
    <name type="common">Alkaliphilic filamentous fungus</name>
    <dbReference type="NCBI Taxonomy" id="1314773"/>
    <lineage>
        <taxon>Eukaryota</taxon>
        <taxon>Fungi</taxon>
        <taxon>Dikarya</taxon>
        <taxon>Ascomycota</taxon>
        <taxon>Pezizomycotina</taxon>
        <taxon>Sordariomycetes</taxon>
        <taxon>Hypocreomycetidae</taxon>
        <taxon>Glomerellales</taxon>
        <taxon>Plectosphaerellaceae</taxon>
        <taxon>Sodiomyces</taxon>
    </lineage>
</organism>
<keyword evidence="3" id="KW-1185">Reference proteome</keyword>
<dbReference type="EMBL" id="ML119052">
    <property type="protein sequence ID" value="ROT40467.1"/>
    <property type="molecule type" value="Genomic_DNA"/>
</dbReference>
<feature type="transmembrane region" description="Helical" evidence="1">
    <location>
        <begin position="93"/>
        <end position="113"/>
    </location>
</feature>
<keyword evidence="1" id="KW-0472">Membrane</keyword>
<gene>
    <name evidence="2" type="ORF">SODALDRAFT_96874</name>
</gene>